<dbReference type="PROSITE" id="PS50216">
    <property type="entry name" value="DHHC"/>
    <property type="match status" value="1"/>
</dbReference>
<feature type="transmembrane region" description="Helical" evidence="11">
    <location>
        <begin position="124"/>
        <end position="142"/>
    </location>
</feature>
<dbReference type="InterPro" id="IPR039859">
    <property type="entry name" value="PFA4/ZDH16/20/ERF2-like"/>
</dbReference>
<keyword evidence="7 11" id="KW-0472">Membrane</keyword>
<dbReference type="AlphaFoldDB" id="C3Z4W7"/>
<dbReference type="EMBL" id="GG666582">
    <property type="protein sequence ID" value="EEN52324.1"/>
    <property type="molecule type" value="Genomic_DNA"/>
</dbReference>
<evidence type="ECO:0000256" key="5">
    <source>
        <dbReference type="ARBA" id="ARBA00022989"/>
    </source>
</evidence>
<comment type="catalytic activity">
    <reaction evidence="11">
        <text>L-cysteinyl-[protein] + hexadecanoyl-CoA = S-hexadecanoyl-L-cysteinyl-[protein] + CoA</text>
        <dbReference type="Rhea" id="RHEA:36683"/>
        <dbReference type="Rhea" id="RHEA-COMP:10131"/>
        <dbReference type="Rhea" id="RHEA-COMP:11032"/>
        <dbReference type="ChEBI" id="CHEBI:29950"/>
        <dbReference type="ChEBI" id="CHEBI:57287"/>
        <dbReference type="ChEBI" id="CHEBI:57379"/>
        <dbReference type="ChEBI" id="CHEBI:74151"/>
        <dbReference type="EC" id="2.3.1.225"/>
    </reaction>
</comment>
<evidence type="ECO:0000256" key="11">
    <source>
        <dbReference type="RuleBase" id="RU079119"/>
    </source>
</evidence>
<feature type="compositionally biased region" description="Polar residues" evidence="12">
    <location>
        <begin position="182"/>
        <end position="212"/>
    </location>
</feature>
<feature type="transmembrane region" description="Helical" evidence="11">
    <location>
        <begin position="148"/>
        <end position="168"/>
    </location>
</feature>
<evidence type="ECO:0000256" key="4">
    <source>
        <dbReference type="ARBA" id="ARBA00022692"/>
    </source>
</evidence>
<feature type="transmembrane region" description="Helical" evidence="11">
    <location>
        <begin position="321"/>
        <end position="348"/>
    </location>
</feature>
<dbReference type="STRING" id="7739.C3Z4W7"/>
<dbReference type="Pfam" id="PF01529">
    <property type="entry name" value="DHHC"/>
    <property type="match status" value="1"/>
</dbReference>
<keyword evidence="8" id="KW-0564">Palmitate</keyword>
<feature type="non-terminal residue" evidence="14">
    <location>
        <position position="398"/>
    </location>
</feature>
<dbReference type="EC" id="2.3.1.225" evidence="11"/>
<keyword evidence="5 11" id="KW-1133">Transmembrane helix</keyword>
<evidence type="ECO:0000256" key="12">
    <source>
        <dbReference type="SAM" id="MobiDB-lite"/>
    </source>
</evidence>
<evidence type="ECO:0000256" key="8">
    <source>
        <dbReference type="ARBA" id="ARBA00023139"/>
    </source>
</evidence>
<gene>
    <name evidence="14" type="ORF">BRAFLDRAFT_266212</name>
</gene>
<evidence type="ECO:0000259" key="13">
    <source>
        <dbReference type="Pfam" id="PF01529"/>
    </source>
</evidence>
<feature type="transmembrane region" description="Helical" evidence="11">
    <location>
        <begin position="88"/>
        <end position="112"/>
    </location>
</feature>
<feature type="region of interest" description="Disordered" evidence="12">
    <location>
        <begin position="182"/>
        <end position="219"/>
    </location>
</feature>
<dbReference type="PANTHER" id="PTHR22883:SF475">
    <property type="entry name" value="PALMITOYLTRANSFERASE ZDHHC23"/>
    <property type="match status" value="1"/>
</dbReference>
<dbReference type="eggNOG" id="KOG1311">
    <property type="taxonomic scope" value="Eukaryota"/>
</dbReference>
<comment type="similarity">
    <text evidence="2 11">Belongs to the DHHC palmitoyltransferase family.</text>
</comment>
<keyword evidence="4 11" id="KW-0812">Transmembrane</keyword>
<dbReference type="GO" id="GO:0019706">
    <property type="term" value="F:protein-cysteine S-palmitoyltransferase activity"/>
    <property type="evidence" value="ECO:0007669"/>
    <property type="project" value="UniProtKB-EC"/>
</dbReference>
<keyword evidence="3 11" id="KW-0808">Transferase</keyword>
<evidence type="ECO:0000313" key="14">
    <source>
        <dbReference type="EMBL" id="EEN52324.1"/>
    </source>
</evidence>
<evidence type="ECO:0000256" key="3">
    <source>
        <dbReference type="ARBA" id="ARBA00022679"/>
    </source>
</evidence>
<proteinExistence type="inferred from homology"/>
<evidence type="ECO:0000256" key="7">
    <source>
        <dbReference type="ARBA" id="ARBA00023136"/>
    </source>
</evidence>
<evidence type="ECO:0000256" key="6">
    <source>
        <dbReference type="ARBA" id="ARBA00023034"/>
    </source>
</evidence>
<sequence length="398" mass="45028">MEGLCCCEYINTQGERSHLLMSFCDCEDLDSAADRVFKRQKVPSSNYEALYMTLEDRLRIPWCSGKGAKQVNPQVIPPLLLVPLSLNIAAIHPLLTAVVLVLLPILLIRYYFRFIKIRQSGPFFLSWGLVSVGYLYSLYLRLVVPLGIVTSTETCLLTVLMGAMLAALTSAKQNPGFISGKNNSIQSTDAPYQNDSTMQSTKRPLQRNGNNNNRDKQDLGQDAVIDVEGQRVAAQPLWCHVCKMPRPPRAGHCMICKRCVLRLDHHCIWIDHCVGKNNHRSFLLTLVLFMSSAGYGVWLSLNSTCPGWYSKRWIPYCPQAYSTSSSALVFTCCYYTLMVLTAMSGILVSQLINISWNMTGREERVAIRNKTYKVRCCGFCVYTDKYDKGCVQNWWEFS</sequence>
<feature type="transmembrane region" description="Helical" evidence="11">
    <location>
        <begin position="282"/>
        <end position="301"/>
    </location>
</feature>
<comment type="domain">
    <text evidence="11">The DHHC domain is required for palmitoyltransferase activity.</text>
</comment>
<keyword evidence="9" id="KW-0449">Lipoprotein</keyword>
<evidence type="ECO:0000256" key="10">
    <source>
        <dbReference type="ARBA" id="ARBA00023315"/>
    </source>
</evidence>
<organism>
    <name type="scientific">Branchiostoma floridae</name>
    <name type="common">Florida lancelet</name>
    <name type="synonym">Amphioxus</name>
    <dbReference type="NCBI Taxonomy" id="7739"/>
    <lineage>
        <taxon>Eukaryota</taxon>
        <taxon>Metazoa</taxon>
        <taxon>Chordata</taxon>
        <taxon>Cephalochordata</taxon>
        <taxon>Leptocardii</taxon>
        <taxon>Amphioxiformes</taxon>
        <taxon>Branchiostomatidae</taxon>
        <taxon>Branchiostoma</taxon>
    </lineage>
</organism>
<keyword evidence="6" id="KW-0333">Golgi apparatus</keyword>
<feature type="domain" description="Palmitoyltransferase DHHC" evidence="13">
    <location>
        <begin position="236"/>
        <end position="363"/>
    </location>
</feature>
<accession>C3Z4W7</accession>
<dbReference type="PANTHER" id="PTHR22883">
    <property type="entry name" value="ZINC FINGER DHHC DOMAIN CONTAINING PROTEIN"/>
    <property type="match status" value="1"/>
</dbReference>
<keyword evidence="10 11" id="KW-0012">Acyltransferase</keyword>
<dbReference type="InterPro" id="IPR001594">
    <property type="entry name" value="Palmitoyltrfase_DHHC"/>
</dbReference>
<evidence type="ECO:0000256" key="1">
    <source>
        <dbReference type="ARBA" id="ARBA00004166"/>
    </source>
</evidence>
<dbReference type="GO" id="GO:0005794">
    <property type="term" value="C:Golgi apparatus"/>
    <property type="evidence" value="ECO:0007669"/>
    <property type="project" value="UniProtKB-SubCell"/>
</dbReference>
<dbReference type="InParanoid" id="C3Z4W7"/>
<reference evidence="14" key="1">
    <citation type="journal article" date="2008" name="Nature">
        <title>The amphioxus genome and the evolution of the chordate karyotype.</title>
        <authorList>
            <consortium name="US DOE Joint Genome Institute (JGI-PGF)"/>
            <person name="Putnam N.H."/>
            <person name="Butts T."/>
            <person name="Ferrier D.E.K."/>
            <person name="Furlong R.F."/>
            <person name="Hellsten U."/>
            <person name="Kawashima T."/>
            <person name="Robinson-Rechavi M."/>
            <person name="Shoguchi E."/>
            <person name="Terry A."/>
            <person name="Yu J.-K."/>
            <person name="Benito-Gutierrez E.L."/>
            <person name="Dubchak I."/>
            <person name="Garcia-Fernandez J."/>
            <person name="Gibson-Brown J.J."/>
            <person name="Grigoriev I.V."/>
            <person name="Horton A.C."/>
            <person name="de Jong P.J."/>
            <person name="Jurka J."/>
            <person name="Kapitonov V.V."/>
            <person name="Kohara Y."/>
            <person name="Kuroki Y."/>
            <person name="Lindquist E."/>
            <person name="Lucas S."/>
            <person name="Osoegawa K."/>
            <person name="Pennacchio L.A."/>
            <person name="Salamov A.A."/>
            <person name="Satou Y."/>
            <person name="Sauka-Spengler T."/>
            <person name="Schmutz J."/>
            <person name="Shin-I T."/>
            <person name="Toyoda A."/>
            <person name="Bronner-Fraser M."/>
            <person name="Fujiyama A."/>
            <person name="Holland L.Z."/>
            <person name="Holland P.W.H."/>
            <person name="Satoh N."/>
            <person name="Rokhsar D.S."/>
        </authorList>
    </citation>
    <scope>NUCLEOTIDE SEQUENCE [LARGE SCALE GENOMIC DNA]</scope>
    <source>
        <strain evidence="14">S238N-H82</strain>
        <tissue evidence="14">Testes</tissue>
    </source>
</reference>
<evidence type="ECO:0000256" key="2">
    <source>
        <dbReference type="ARBA" id="ARBA00008574"/>
    </source>
</evidence>
<name>C3Z4W7_BRAFL</name>
<comment type="subcellular location">
    <subcellularLocation>
        <location evidence="1">Golgi apparatus</location>
        <location evidence="1">trans-Golgi network membrane</location>
        <topology evidence="1">Multi-pass membrane protein</topology>
    </subcellularLocation>
</comment>
<protein>
    <recommendedName>
        <fullName evidence="11">Palmitoyltransferase</fullName>
        <ecNumber evidence="11">2.3.1.225</ecNumber>
    </recommendedName>
</protein>
<evidence type="ECO:0000256" key="9">
    <source>
        <dbReference type="ARBA" id="ARBA00023288"/>
    </source>
</evidence>